<feature type="transmembrane region" description="Helical" evidence="6">
    <location>
        <begin position="240"/>
        <end position="263"/>
    </location>
</feature>
<evidence type="ECO:0000256" key="2">
    <source>
        <dbReference type="ARBA" id="ARBA00022475"/>
    </source>
</evidence>
<gene>
    <name evidence="7" type="ORF">SAMN05421835_102346</name>
</gene>
<dbReference type="AlphaFoldDB" id="A0A1I3MIY7"/>
<keyword evidence="3 6" id="KW-0812">Transmembrane</keyword>
<proteinExistence type="predicted"/>
<dbReference type="PANTHER" id="PTHR30213">
    <property type="entry name" value="INNER MEMBRANE PROTEIN YHJD"/>
    <property type="match status" value="1"/>
</dbReference>
<reference evidence="7" key="1">
    <citation type="submission" date="2016-10" db="EMBL/GenBank/DDBJ databases">
        <authorList>
            <person name="de Groot N.N."/>
        </authorList>
    </citation>
    <scope>NUCLEOTIDE SEQUENCE [LARGE SCALE GENOMIC DNA]</scope>
    <source>
        <strain evidence="7">DSM 44468</strain>
    </source>
</reference>
<dbReference type="GO" id="GO:0005886">
    <property type="term" value="C:plasma membrane"/>
    <property type="evidence" value="ECO:0007669"/>
    <property type="project" value="UniProtKB-SubCell"/>
</dbReference>
<dbReference type="NCBIfam" id="TIGR00765">
    <property type="entry name" value="yihY_not_rbn"/>
    <property type="match status" value="1"/>
</dbReference>
<feature type="transmembrane region" description="Helical" evidence="6">
    <location>
        <begin position="203"/>
        <end position="220"/>
    </location>
</feature>
<dbReference type="PANTHER" id="PTHR30213:SF1">
    <property type="entry name" value="INNER MEMBRANE PROTEIN YHJD"/>
    <property type="match status" value="1"/>
</dbReference>
<sequence length="319" mass="34054">MAAQRWDEAQQRRAWLAVPVAVLCKFIDDQGYYLAALLAYYGFLSLFPLLLLLVTVLGFALQDDPGLQQQVLHSALADFPVIGQQIAGNVHSLNGHVAGVVIGAVGAVIGGLSVAGAGQAVLNKVWAVPRVRRPGIGGYYARSLLLVVTLGLGVLLTTVLTAVVGVLGWGVLVRVGGTVAAVAVNVLLFLLGYRVLTGRPVPVRELWPGVLFAAAVWQGLQEAGTYLVEHELRGASATYGLFGIVLGLLTWLYLGGLVFVLGAEINAVRALRLWPRSVLTLFVADPDLTGADEKAYTAYAGTEQHVEREDIKVHFPEEE</sequence>
<dbReference type="RefSeq" id="WP_091504659.1">
    <property type="nucleotide sequence ID" value="NZ_CBDQZW010000007.1"/>
</dbReference>
<keyword evidence="5 6" id="KW-0472">Membrane</keyword>
<feature type="transmembrane region" description="Helical" evidence="6">
    <location>
        <begin position="175"/>
        <end position="196"/>
    </location>
</feature>
<evidence type="ECO:0000256" key="4">
    <source>
        <dbReference type="ARBA" id="ARBA00022989"/>
    </source>
</evidence>
<comment type="subcellular location">
    <subcellularLocation>
        <location evidence="1">Cell membrane</location>
        <topology evidence="1">Multi-pass membrane protein</topology>
    </subcellularLocation>
</comment>
<feature type="transmembrane region" description="Helical" evidence="6">
    <location>
        <begin position="32"/>
        <end position="61"/>
    </location>
</feature>
<organism evidence="7 8">
    <name type="scientific">Amycolatopsis sacchari</name>
    <dbReference type="NCBI Taxonomy" id="115433"/>
    <lineage>
        <taxon>Bacteria</taxon>
        <taxon>Bacillati</taxon>
        <taxon>Actinomycetota</taxon>
        <taxon>Actinomycetes</taxon>
        <taxon>Pseudonocardiales</taxon>
        <taxon>Pseudonocardiaceae</taxon>
        <taxon>Amycolatopsis</taxon>
    </lineage>
</organism>
<keyword evidence="8" id="KW-1185">Reference proteome</keyword>
<feature type="transmembrane region" description="Helical" evidence="6">
    <location>
        <begin position="97"/>
        <end position="122"/>
    </location>
</feature>
<evidence type="ECO:0000313" key="8">
    <source>
        <dbReference type="Proteomes" id="UP000199025"/>
    </source>
</evidence>
<dbReference type="STRING" id="115433.SAMN05421835_102346"/>
<keyword evidence="4 6" id="KW-1133">Transmembrane helix</keyword>
<dbReference type="PIRSF" id="PIRSF035875">
    <property type="entry name" value="RNase_BN"/>
    <property type="match status" value="1"/>
</dbReference>
<evidence type="ECO:0000256" key="5">
    <source>
        <dbReference type="ARBA" id="ARBA00023136"/>
    </source>
</evidence>
<dbReference type="InterPro" id="IPR017039">
    <property type="entry name" value="Virul_fac_BrkB"/>
</dbReference>
<evidence type="ECO:0000313" key="7">
    <source>
        <dbReference type="EMBL" id="SFI96720.1"/>
    </source>
</evidence>
<protein>
    <submittedName>
        <fullName evidence="7">YihY family inner membrane protein</fullName>
    </submittedName>
</protein>
<dbReference type="EMBL" id="FORP01000002">
    <property type="protein sequence ID" value="SFI96720.1"/>
    <property type="molecule type" value="Genomic_DNA"/>
</dbReference>
<evidence type="ECO:0000256" key="3">
    <source>
        <dbReference type="ARBA" id="ARBA00022692"/>
    </source>
</evidence>
<evidence type="ECO:0000256" key="6">
    <source>
        <dbReference type="SAM" id="Phobius"/>
    </source>
</evidence>
<accession>A0A1I3MIY7</accession>
<keyword evidence="2" id="KW-1003">Cell membrane</keyword>
<dbReference type="Proteomes" id="UP000199025">
    <property type="component" value="Unassembled WGS sequence"/>
</dbReference>
<dbReference type="Pfam" id="PF03631">
    <property type="entry name" value="Virul_fac_BrkB"/>
    <property type="match status" value="1"/>
</dbReference>
<feature type="transmembrane region" description="Helical" evidence="6">
    <location>
        <begin position="143"/>
        <end position="169"/>
    </location>
</feature>
<name>A0A1I3MIY7_9PSEU</name>
<dbReference type="OrthoDB" id="3349406at2"/>
<evidence type="ECO:0000256" key="1">
    <source>
        <dbReference type="ARBA" id="ARBA00004651"/>
    </source>
</evidence>